<dbReference type="SUPFAM" id="SSF53098">
    <property type="entry name" value="Ribonuclease H-like"/>
    <property type="match status" value="1"/>
</dbReference>
<dbReference type="EMBL" id="JAUFPX010000020">
    <property type="protein sequence ID" value="MDN3593041.1"/>
    <property type="molecule type" value="Genomic_DNA"/>
</dbReference>
<evidence type="ECO:0000259" key="2">
    <source>
        <dbReference type="PROSITE" id="PS50994"/>
    </source>
</evidence>
<organism evidence="3 4">
    <name type="scientific">Methylobacterium adhaesivum</name>
    <dbReference type="NCBI Taxonomy" id="333297"/>
    <lineage>
        <taxon>Bacteria</taxon>
        <taxon>Pseudomonadati</taxon>
        <taxon>Pseudomonadota</taxon>
        <taxon>Alphaproteobacteria</taxon>
        <taxon>Hyphomicrobiales</taxon>
        <taxon>Methylobacteriaceae</taxon>
        <taxon>Methylobacterium</taxon>
    </lineage>
</organism>
<proteinExistence type="predicted"/>
<accession>A0ABT8BLP8</accession>
<reference evidence="4" key="1">
    <citation type="journal article" date="2019" name="Int. J. Syst. Evol. Microbiol.">
        <title>The Global Catalogue of Microorganisms (GCM) 10K type strain sequencing project: providing services to taxonomists for standard genome sequencing and annotation.</title>
        <authorList>
            <consortium name="The Broad Institute Genomics Platform"/>
            <consortium name="The Broad Institute Genome Sequencing Center for Infectious Disease"/>
            <person name="Wu L."/>
            <person name="Ma J."/>
        </authorList>
    </citation>
    <scope>NUCLEOTIDE SEQUENCE [LARGE SCALE GENOMIC DNA]</scope>
    <source>
        <strain evidence="4">CECT 7069</strain>
    </source>
</reference>
<evidence type="ECO:0000313" key="4">
    <source>
        <dbReference type="Proteomes" id="UP001224644"/>
    </source>
</evidence>
<dbReference type="PROSITE" id="PS50994">
    <property type="entry name" value="INTEGRASE"/>
    <property type="match status" value="1"/>
</dbReference>
<dbReference type="InterPro" id="IPR012337">
    <property type="entry name" value="RNaseH-like_sf"/>
</dbReference>
<dbReference type="InterPro" id="IPR001584">
    <property type="entry name" value="Integrase_cat-core"/>
</dbReference>
<dbReference type="InterPro" id="IPR036397">
    <property type="entry name" value="RNaseH_sf"/>
</dbReference>
<name>A0ABT8BLP8_9HYPH</name>
<evidence type="ECO:0000313" key="3">
    <source>
        <dbReference type="EMBL" id="MDN3593041.1"/>
    </source>
</evidence>
<comment type="caution">
    <text evidence="3">The sequence shown here is derived from an EMBL/GenBank/DDBJ whole genome shotgun (WGS) entry which is preliminary data.</text>
</comment>
<protein>
    <recommendedName>
        <fullName evidence="2">Integrase catalytic domain-containing protein</fullName>
    </recommendedName>
</protein>
<feature type="region of interest" description="Disordered" evidence="1">
    <location>
        <begin position="683"/>
        <end position="747"/>
    </location>
</feature>
<gene>
    <name evidence="3" type="ORF">QWZ12_20795</name>
</gene>
<feature type="compositionally biased region" description="Acidic residues" evidence="1">
    <location>
        <begin position="734"/>
        <end position="747"/>
    </location>
</feature>
<dbReference type="RefSeq" id="WP_238225303.1">
    <property type="nucleotide sequence ID" value="NZ_BPQD01000011.1"/>
</dbReference>
<feature type="domain" description="Integrase catalytic" evidence="2">
    <location>
        <begin position="297"/>
        <end position="521"/>
    </location>
</feature>
<evidence type="ECO:0000256" key="1">
    <source>
        <dbReference type="SAM" id="MobiDB-lite"/>
    </source>
</evidence>
<dbReference type="Gene3D" id="3.30.420.10">
    <property type="entry name" value="Ribonuclease H-like superfamily/Ribonuclease H"/>
    <property type="match status" value="1"/>
</dbReference>
<keyword evidence="4" id="KW-1185">Reference proteome</keyword>
<dbReference type="Proteomes" id="UP001224644">
    <property type="component" value="Unassembled WGS sequence"/>
</dbReference>
<sequence>MSIQPYKLGRHDRVTIDGVHFRPEGRKGRVNLLRQVVNDAVLDTILKPLSDEEFTHLNASKLIRIEEGYYSLAYQLLRKRADGTDLSDLSDLTDEQLRTIAWKVEWCTRFRHAQKGLAGHEVRRNKTPDDLAAFIAAEREAMHQWFVDTFGKARPPGKNIPGLRRKPYDYPGSTTLRGWLALLDAGEDEPGVFRPNYDKSGNRNQLDPRVRGIVEKHVRGYATGARLKPADVYGRVEADLLILNRSLSPESQASVSEPAIRRRIKKLQPILVDMAHLGEKRTFLKYAPIGKGLDSLDGLTPLERMDRVEMDDWEMDLFVVLKNKKVREGLGRKAKDEARRLQKNRVTVRCTVTVAIDVVTKCIVGLHVTPFAPSAAGSRSALRSIVVDKNPLALLAGAKSDWPMTARPLEIATDGGPAFRGDFHTCLGKMRVEHRLPGGDPRSRGTIESFFRNLKTLCRMFTGQCFSNVVERGEYQSQELASLLAEDVHLRLVRYLVDIYHHTPHSGLGGMRPYEAWRRAKNELDPPPDYINRHLAFGLAVPNRTLAADGVTYLHTPYKHPDMGTLRALIGDRRIGIVTDPNDMGSILVRVPPDARSHFPGAGAYLVFKAPDLDGVPLAEYLRENRAMLRFAKQERLAGNAFRLTAIRDLMKEADDARRRAGVPSDIVSEDQLNRMLKFVERKGAQVTSTRPAPSGPAANGDDAPDRFGTSIATPPGGRRPTRLVIDVVPGAEDLMDPTDDDFGDLE</sequence>